<proteinExistence type="predicted"/>
<accession>Q12WW3</accession>
<evidence type="ECO:0000313" key="1">
    <source>
        <dbReference type="EMBL" id="ABE52063.1"/>
    </source>
</evidence>
<reference evidence="2" key="1">
    <citation type="journal article" date="2009" name="ISME J.">
        <title>The genome sequence of the psychrophilic archaeon, Methanococcoides burtonii: the role of genome evolution in cold adaptation.</title>
        <authorList>
            <person name="Allen M.A."/>
            <person name="Lauro F.M."/>
            <person name="Williams T.J."/>
            <person name="Burg D."/>
            <person name="Siddiqui K.S."/>
            <person name="De Francisci D."/>
            <person name="Chong K.W."/>
            <person name="Pilak O."/>
            <person name="Chew H.H."/>
            <person name="De Maere M.Z."/>
            <person name="Ting L."/>
            <person name="Katrib M."/>
            <person name="Ng C."/>
            <person name="Sowers K.R."/>
            <person name="Galperin M.Y."/>
            <person name="Anderson I.J."/>
            <person name="Ivanova N."/>
            <person name="Dalin E."/>
            <person name="Martinez M."/>
            <person name="Lapidus A."/>
            <person name="Hauser L."/>
            <person name="Land M."/>
            <person name="Thomas T."/>
            <person name="Cavicchioli R."/>
        </authorList>
    </citation>
    <scope>NUCLEOTIDE SEQUENCE [LARGE SCALE GENOMIC DNA]</scope>
    <source>
        <strain evidence="2">DSM 6242 / NBRC 107633 / OCM 468 / ACE-M</strain>
    </source>
</reference>
<dbReference type="AlphaFoldDB" id="Q12WW3"/>
<dbReference type="Proteomes" id="UP000001979">
    <property type="component" value="Chromosome"/>
</dbReference>
<keyword evidence="2" id="KW-1185">Reference proteome</keyword>
<dbReference type="HOGENOM" id="CLU_3130819_0_0_2"/>
<sequence length="49" mass="6041">MGTENVFHEVKRGPKTIEYDMFRFDQFVHLIVEWVRRKLKAKLNVKCFR</sequence>
<gene>
    <name evidence="1" type="ordered locus">Mbur_1138</name>
</gene>
<protein>
    <submittedName>
        <fullName evidence="1">Uncharacterized protein</fullName>
    </submittedName>
</protein>
<name>Q12WW3_METBU</name>
<evidence type="ECO:0000313" key="2">
    <source>
        <dbReference type="Proteomes" id="UP000001979"/>
    </source>
</evidence>
<dbReference type="KEGG" id="mbu:Mbur_1138"/>
<organism evidence="1 2">
    <name type="scientific">Methanococcoides burtonii (strain DSM 6242 / NBRC 107633 / OCM 468 / ACE-M)</name>
    <dbReference type="NCBI Taxonomy" id="259564"/>
    <lineage>
        <taxon>Archaea</taxon>
        <taxon>Methanobacteriati</taxon>
        <taxon>Methanobacteriota</taxon>
        <taxon>Stenosarchaea group</taxon>
        <taxon>Methanomicrobia</taxon>
        <taxon>Methanosarcinales</taxon>
        <taxon>Methanosarcinaceae</taxon>
        <taxon>Methanococcoides</taxon>
    </lineage>
</organism>
<dbReference type="EMBL" id="CP000300">
    <property type="protein sequence ID" value="ABE52063.1"/>
    <property type="molecule type" value="Genomic_DNA"/>
</dbReference>